<gene>
    <name evidence="1" type="ORF">PSON_ATCC_30995.1.T3050008</name>
</gene>
<sequence>MIQNLIILVYQIQLVQKMMKQELKNFKIIVLNQSQILYHKVKLIYQLKVINQFLCYFIQYIIKYSQINALDFIQTQIQQLLYFKVDTIFSREVEQNGNYWILTQPEAQRIAKCLIQQQQIAENQFKELIDNYCQKIKGLLISNLKVTLICKAIYLLLALIENTNLKEQVLQDIKKNKKWIDKLEKTQSLQILYKYI</sequence>
<reference evidence="1" key="1">
    <citation type="submission" date="2021-01" db="EMBL/GenBank/DDBJ databases">
        <authorList>
            <consortium name="Genoscope - CEA"/>
            <person name="William W."/>
        </authorList>
    </citation>
    <scope>NUCLEOTIDE SEQUENCE</scope>
</reference>
<accession>A0A8S1RQU5</accession>
<organism evidence="1 2">
    <name type="scientific">Paramecium sonneborni</name>
    <dbReference type="NCBI Taxonomy" id="65129"/>
    <lineage>
        <taxon>Eukaryota</taxon>
        <taxon>Sar</taxon>
        <taxon>Alveolata</taxon>
        <taxon>Ciliophora</taxon>
        <taxon>Intramacronucleata</taxon>
        <taxon>Oligohymenophorea</taxon>
        <taxon>Peniculida</taxon>
        <taxon>Parameciidae</taxon>
        <taxon>Paramecium</taxon>
    </lineage>
</organism>
<keyword evidence="2" id="KW-1185">Reference proteome</keyword>
<proteinExistence type="predicted"/>
<protein>
    <submittedName>
        <fullName evidence="1">Uncharacterized protein</fullName>
    </submittedName>
</protein>
<dbReference type="AlphaFoldDB" id="A0A8S1RQU5"/>
<dbReference type="OrthoDB" id="310624at2759"/>
<dbReference type="Proteomes" id="UP000692954">
    <property type="component" value="Unassembled WGS sequence"/>
</dbReference>
<comment type="caution">
    <text evidence="1">The sequence shown here is derived from an EMBL/GenBank/DDBJ whole genome shotgun (WGS) entry which is preliminary data.</text>
</comment>
<dbReference type="EMBL" id="CAJJDN010000305">
    <property type="protein sequence ID" value="CAD8130588.1"/>
    <property type="molecule type" value="Genomic_DNA"/>
</dbReference>
<name>A0A8S1RQU5_9CILI</name>
<evidence type="ECO:0000313" key="2">
    <source>
        <dbReference type="Proteomes" id="UP000692954"/>
    </source>
</evidence>
<evidence type="ECO:0000313" key="1">
    <source>
        <dbReference type="EMBL" id="CAD8130588.1"/>
    </source>
</evidence>